<protein>
    <recommendedName>
        <fullName evidence="3">mRNA-degrading endonuclease RelE, toxin component of the RelBE toxin-antitoxin system</fullName>
    </recommendedName>
</protein>
<reference evidence="2" key="1">
    <citation type="journal article" date="2019" name="Int. J. Syst. Evol. Microbiol.">
        <title>The Global Catalogue of Microorganisms (GCM) 10K type strain sequencing project: providing services to taxonomists for standard genome sequencing and annotation.</title>
        <authorList>
            <consortium name="The Broad Institute Genomics Platform"/>
            <consortium name="The Broad Institute Genome Sequencing Center for Infectious Disease"/>
            <person name="Wu L."/>
            <person name="Ma J."/>
        </authorList>
    </citation>
    <scope>NUCLEOTIDE SEQUENCE [LARGE SCALE GENOMIC DNA]</scope>
    <source>
        <strain evidence="2">JCM 17217</strain>
    </source>
</reference>
<dbReference type="InterPro" id="IPR035093">
    <property type="entry name" value="RelE/ParE_toxin_dom_sf"/>
</dbReference>
<proteinExistence type="predicted"/>
<dbReference type="Gene3D" id="3.30.2310.20">
    <property type="entry name" value="RelE-like"/>
    <property type="match status" value="1"/>
</dbReference>
<organism evidence="1 2">
    <name type="scientific">Hymenobacter antarcticus</name>
    <dbReference type="NCBI Taxonomy" id="486270"/>
    <lineage>
        <taxon>Bacteria</taxon>
        <taxon>Pseudomonadati</taxon>
        <taxon>Bacteroidota</taxon>
        <taxon>Cytophagia</taxon>
        <taxon>Cytophagales</taxon>
        <taxon>Hymenobacteraceae</taxon>
        <taxon>Hymenobacter</taxon>
    </lineage>
</organism>
<gene>
    <name evidence="1" type="ORF">GCM10022407_18370</name>
</gene>
<name>A0ABP7PXR3_9BACT</name>
<evidence type="ECO:0008006" key="3">
    <source>
        <dbReference type="Google" id="ProtNLM"/>
    </source>
</evidence>
<evidence type="ECO:0000313" key="1">
    <source>
        <dbReference type="EMBL" id="GAA3972850.1"/>
    </source>
</evidence>
<dbReference type="RefSeq" id="WP_345123387.1">
    <property type="nucleotide sequence ID" value="NZ_BAABDI010000010.1"/>
</dbReference>
<accession>A0ABP7PXR3</accession>
<dbReference type="Pfam" id="PF06296">
    <property type="entry name" value="RelE"/>
    <property type="match status" value="1"/>
</dbReference>
<keyword evidence="2" id="KW-1185">Reference proteome</keyword>
<dbReference type="InterPro" id="IPR009387">
    <property type="entry name" value="HigB-2"/>
</dbReference>
<dbReference type="Proteomes" id="UP001501556">
    <property type="component" value="Unassembled WGS sequence"/>
</dbReference>
<dbReference type="EMBL" id="BAABDI010000010">
    <property type="protein sequence ID" value="GAA3972850.1"/>
    <property type="molecule type" value="Genomic_DNA"/>
</dbReference>
<sequence length="110" mass="12183">MKYSIVFTDDFNRQFKELKKKYMSAVADLSFLLAELQNNPQAGESLGRNCYKVRVKIKAKNTGKSGGARAITCVKLVDDVIYLLAIYDKSDQPTISDKSIDAILASSGIK</sequence>
<evidence type="ECO:0000313" key="2">
    <source>
        <dbReference type="Proteomes" id="UP001501556"/>
    </source>
</evidence>
<comment type="caution">
    <text evidence="1">The sequence shown here is derived from an EMBL/GenBank/DDBJ whole genome shotgun (WGS) entry which is preliminary data.</text>
</comment>